<dbReference type="AlphaFoldDB" id="A0A4P8XRL8"/>
<evidence type="ECO:0000313" key="3">
    <source>
        <dbReference type="Proteomes" id="UP000300879"/>
    </source>
</evidence>
<dbReference type="Pfam" id="PF00669">
    <property type="entry name" value="Flagellin_N"/>
    <property type="match status" value="1"/>
</dbReference>
<dbReference type="GO" id="GO:0009424">
    <property type="term" value="C:bacterial-type flagellum hook"/>
    <property type="evidence" value="ECO:0007669"/>
    <property type="project" value="InterPro"/>
</dbReference>
<dbReference type="InterPro" id="IPR001492">
    <property type="entry name" value="Flagellin"/>
</dbReference>
<dbReference type="Gene3D" id="1.20.1330.10">
    <property type="entry name" value="f41 fragment of flagellin, N-terminal domain"/>
    <property type="match status" value="1"/>
</dbReference>
<sequence length="305" mass="33749">MLRVTSNMMSNQLLQNLNRNARSMNETQIQMSTGMKINKPSDDPVGITYSLRYRGEIASNEQYQKNVDSALSWLGFTDTMMDQAGNVLHRLKEITVQGSTGTNPQSALDSVSQEVLQLKNQLVDIANSRLNGKYVFNGQQYDKAPFDFPNYLDGSIDTSGAYVIQTDHGSVEYLVGENVKIGINVSGNDAFGSGNDNVFVMMDRISHSLLAGDQSAVSDELSNIETSLERILTMRAEVGAKTNRVELIEGRLKDLDLNLSKLQAKTEDADYTELIMRSQIQENVYNASLSAGAKIIQPSLVDFLR</sequence>
<dbReference type="GO" id="GO:0071973">
    <property type="term" value="P:bacterial-type flagellum-dependent cell motility"/>
    <property type="evidence" value="ECO:0007669"/>
    <property type="project" value="InterPro"/>
</dbReference>
<dbReference type="InterPro" id="IPR001029">
    <property type="entry name" value="Flagellin_N"/>
</dbReference>
<dbReference type="KEGG" id="palo:E6C60_3865"/>
<feature type="domain" description="Flagellin N-terminal" evidence="1">
    <location>
        <begin position="5"/>
        <end position="140"/>
    </location>
</feature>
<dbReference type="Proteomes" id="UP000300879">
    <property type="component" value="Chromosome"/>
</dbReference>
<keyword evidence="2" id="KW-0969">Cilium</keyword>
<dbReference type="InterPro" id="IPR013384">
    <property type="entry name" value="Flagell_FlgL"/>
</dbReference>
<dbReference type="PANTHER" id="PTHR42792">
    <property type="entry name" value="FLAGELLIN"/>
    <property type="match status" value="1"/>
</dbReference>
<name>A0A4P8XRL8_9BACL</name>
<dbReference type="PANTHER" id="PTHR42792:SF1">
    <property type="entry name" value="FLAGELLAR HOOK-ASSOCIATED PROTEIN 3"/>
    <property type="match status" value="1"/>
</dbReference>
<accession>A0A4P8XRL8</accession>
<dbReference type="GO" id="GO:0005198">
    <property type="term" value="F:structural molecule activity"/>
    <property type="evidence" value="ECO:0007669"/>
    <property type="project" value="InterPro"/>
</dbReference>
<dbReference type="RefSeq" id="WP_138227263.1">
    <property type="nucleotide sequence ID" value="NZ_CP040396.1"/>
</dbReference>
<protein>
    <submittedName>
        <fullName evidence="2">Flagellin</fullName>
    </submittedName>
</protein>
<reference evidence="2 3" key="1">
    <citation type="submission" date="2019-05" db="EMBL/GenBank/DDBJ databases">
        <authorList>
            <person name="Chen C."/>
        </authorList>
    </citation>
    <scope>NUCLEOTIDE SEQUENCE [LARGE SCALE GENOMIC DNA]</scope>
    <source>
        <strain evidence="2 3">HB172198</strain>
    </source>
</reference>
<keyword evidence="2" id="KW-0966">Cell projection</keyword>
<keyword evidence="3" id="KW-1185">Reference proteome</keyword>
<dbReference type="EMBL" id="CP040396">
    <property type="protein sequence ID" value="QCT04570.1"/>
    <property type="molecule type" value="Genomic_DNA"/>
</dbReference>
<evidence type="ECO:0000259" key="1">
    <source>
        <dbReference type="Pfam" id="PF00669"/>
    </source>
</evidence>
<evidence type="ECO:0000313" key="2">
    <source>
        <dbReference type="EMBL" id="QCT04570.1"/>
    </source>
</evidence>
<dbReference type="OrthoDB" id="9758307at2"/>
<gene>
    <name evidence="2" type="ORF">E6C60_3865</name>
</gene>
<proteinExistence type="predicted"/>
<organism evidence="2 3">
    <name type="scientific">Paenibacillus algicola</name>
    <dbReference type="NCBI Taxonomy" id="2565926"/>
    <lineage>
        <taxon>Bacteria</taxon>
        <taxon>Bacillati</taxon>
        <taxon>Bacillota</taxon>
        <taxon>Bacilli</taxon>
        <taxon>Bacillales</taxon>
        <taxon>Paenibacillaceae</taxon>
        <taxon>Paenibacillus</taxon>
    </lineage>
</organism>
<dbReference type="SUPFAM" id="SSF64518">
    <property type="entry name" value="Phase 1 flagellin"/>
    <property type="match status" value="1"/>
</dbReference>
<dbReference type="NCBIfam" id="TIGR02550">
    <property type="entry name" value="flagell_flgL"/>
    <property type="match status" value="1"/>
</dbReference>
<keyword evidence="2" id="KW-0282">Flagellum</keyword>